<evidence type="ECO:0000256" key="6">
    <source>
        <dbReference type="PROSITE-ProRule" id="PRU01240"/>
    </source>
</evidence>
<comment type="caution">
    <text evidence="9">The sequence shown here is derived from an EMBL/GenBank/DDBJ whole genome shotgun (WGS) entry which is preliminary data.</text>
</comment>
<evidence type="ECO:0000313" key="9">
    <source>
        <dbReference type="EMBL" id="MBI1686891.1"/>
    </source>
</evidence>
<comment type="similarity">
    <text evidence="1 6">Belongs to the peptidase S8 family.</text>
</comment>
<dbReference type="InterPro" id="IPR015500">
    <property type="entry name" value="Peptidase_S8_subtilisin-rel"/>
</dbReference>
<feature type="active site" description="Charge relay system" evidence="6">
    <location>
        <position position="128"/>
    </location>
</feature>
<dbReference type="Gene3D" id="3.40.50.200">
    <property type="entry name" value="Peptidase S8/S53 domain"/>
    <property type="match status" value="1"/>
</dbReference>
<dbReference type="PANTHER" id="PTHR43806:SF11">
    <property type="entry name" value="CEREVISIN-RELATED"/>
    <property type="match status" value="1"/>
</dbReference>
<dbReference type="Proteomes" id="UP000639859">
    <property type="component" value="Unassembled WGS sequence"/>
</dbReference>
<gene>
    <name evidence="9" type="ORF">I4Q42_24750</name>
</gene>
<dbReference type="PANTHER" id="PTHR43806">
    <property type="entry name" value="PEPTIDASE S8"/>
    <property type="match status" value="1"/>
</dbReference>
<reference evidence="9 10" key="1">
    <citation type="submission" date="2020-11" db="EMBL/GenBank/DDBJ databases">
        <title>genome sequence of strain KACC 18849.</title>
        <authorList>
            <person name="Gao J."/>
            <person name="Zhang X."/>
        </authorList>
    </citation>
    <scope>NUCLEOTIDE SEQUENCE [LARGE SCALE GENOMIC DNA]</scope>
    <source>
        <strain evidence="9 10">KACC 18849</strain>
    </source>
</reference>
<dbReference type="PROSITE" id="PS00138">
    <property type="entry name" value="SUBTILASE_SER"/>
    <property type="match status" value="1"/>
</dbReference>
<evidence type="ECO:0000256" key="7">
    <source>
        <dbReference type="SAM" id="MobiDB-lite"/>
    </source>
</evidence>
<dbReference type="PRINTS" id="PR00723">
    <property type="entry name" value="SUBTILISIN"/>
</dbReference>
<dbReference type="CDD" id="cd04848">
    <property type="entry name" value="Peptidases_S8_Autotransporter_serine_protease_like"/>
    <property type="match status" value="1"/>
</dbReference>
<keyword evidence="5 6" id="KW-0720">Serine protease</keyword>
<name>A0ABS0T4S8_9CAUL</name>
<feature type="compositionally biased region" description="Pro residues" evidence="7">
    <location>
        <begin position="42"/>
        <end position="57"/>
    </location>
</feature>
<dbReference type="RefSeq" id="WP_198578778.1">
    <property type="nucleotide sequence ID" value="NZ_JADWOX010000030.1"/>
</dbReference>
<evidence type="ECO:0000256" key="2">
    <source>
        <dbReference type="ARBA" id="ARBA00022670"/>
    </source>
</evidence>
<proteinExistence type="inferred from homology"/>
<feature type="active site" description="Charge relay system" evidence="6">
    <location>
        <position position="93"/>
    </location>
</feature>
<feature type="active site" description="Charge relay system" evidence="6">
    <location>
        <position position="300"/>
    </location>
</feature>
<keyword evidence="2 6" id="KW-0645">Protease</keyword>
<dbReference type="InterPro" id="IPR023828">
    <property type="entry name" value="Peptidase_S8_Ser-AS"/>
</dbReference>
<dbReference type="SUPFAM" id="SSF52743">
    <property type="entry name" value="Subtilisin-like"/>
    <property type="match status" value="1"/>
</dbReference>
<dbReference type="PROSITE" id="PS51257">
    <property type="entry name" value="PROKAR_LIPOPROTEIN"/>
    <property type="match status" value="1"/>
</dbReference>
<dbReference type="InterPro" id="IPR000209">
    <property type="entry name" value="Peptidase_S8/S53_dom"/>
</dbReference>
<keyword evidence="4 6" id="KW-0378">Hydrolase</keyword>
<dbReference type="InterPro" id="IPR050131">
    <property type="entry name" value="Peptidase_S8_subtilisin-like"/>
</dbReference>
<accession>A0ABS0T4S8</accession>
<dbReference type="InterPro" id="IPR034061">
    <property type="entry name" value="Peptidases_S8_Autotransporter"/>
</dbReference>
<protein>
    <submittedName>
        <fullName evidence="9">S8 family serine peptidase</fullName>
    </submittedName>
</protein>
<feature type="domain" description="Peptidase S8/S53" evidence="8">
    <location>
        <begin position="84"/>
        <end position="348"/>
    </location>
</feature>
<feature type="region of interest" description="Disordered" evidence="7">
    <location>
        <begin position="28"/>
        <end position="60"/>
    </location>
</feature>
<dbReference type="Pfam" id="PF00082">
    <property type="entry name" value="Peptidase_S8"/>
    <property type="match status" value="1"/>
</dbReference>
<evidence type="ECO:0000256" key="5">
    <source>
        <dbReference type="ARBA" id="ARBA00022825"/>
    </source>
</evidence>
<evidence type="ECO:0000256" key="3">
    <source>
        <dbReference type="ARBA" id="ARBA00022729"/>
    </source>
</evidence>
<evidence type="ECO:0000313" key="10">
    <source>
        <dbReference type="Proteomes" id="UP000639859"/>
    </source>
</evidence>
<dbReference type="PROSITE" id="PS51892">
    <property type="entry name" value="SUBTILASE"/>
    <property type="match status" value="1"/>
</dbReference>
<evidence type="ECO:0000256" key="4">
    <source>
        <dbReference type="ARBA" id="ARBA00022801"/>
    </source>
</evidence>
<dbReference type="InterPro" id="IPR036852">
    <property type="entry name" value="Peptidase_S8/S53_dom_sf"/>
</dbReference>
<keyword evidence="10" id="KW-1185">Reference proteome</keyword>
<organism evidence="9 10">
    <name type="scientific">Caulobacter hibisci</name>
    <dbReference type="NCBI Taxonomy" id="2035993"/>
    <lineage>
        <taxon>Bacteria</taxon>
        <taxon>Pseudomonadati</taxon>
        <taxon>Pseudomonadota</taxon>
        <taxon>Alphaproteobacteria</taxon>
        <taxon>Caulobacterales</taxon>
        <taxon>Caulobacteraceae</taxon>
        <taxon>Caulobacter</taxon>
    </lineage>
</organism>
<keyword evidence="3" id="KW-0732">Signal</keyword>
<dbReference type="EMBL" id="JADWOX010000030">
    <property type="protein sequence ID" value="MBI1686891.1"/>
    <property type="molecule type" value="Genomic_DNA"/>
</dbReference>
<sequence length="752" mass="76547">MSDLDRFLRFWPIALVMGGSLLVTGCGGGGGGSPTTGVTTPVTPPAPPPPPPPPPPSVTSAEYTRSWGLAAIHANTAYDAGYTGSGVTVAVIDTGVDSTQADLLGRISSASTDIVTGRNELANPSDRHGARVAGVIASNFNGTGTIGVAYGSTILSIRADTASTDPDCAECIFGSANLARSIDYAVANGAKVINLSLGGETTLGTTFEAALARATAAGVVVAVAAGNEGEADPTWPARYAVDSRYQGSLLAVGALTQSGTLASFSNKAGVAANGYIVAPGEQVVTDCDAAGSCWRISGTSFAAPHVAGALALLLQAFPNISGRDAVSILLRTAADLGTSGTDSTYGRGSLDLTRAFLPVGTSSLAVGEGETTVLDTVEPGTNISGPFGQAMARADALTTVLTDDYNRRFVVDLAGMAPSASRRGVGDLPPPSASSAVVLGGPSLAGAQLAFSVEAPLFEDMPNASAPDLLLGPQPMRSARMQAAFGRFSFSTWKGEGGAPAPAGPEGRDAFRIVARPDQTVQAAVRVGRFAFSAEQGEAMRRRPLEITEIKASRYVSVTGQTAVGGGVLSVTAGTLDEPLGPLGSFLAPGSTFALPSTTRFTAAAFDLSPRPGVSLRAEASMGRMSGQGGLFGLDGVVSGAWRLAAAADCGLVGWSCAQLTFEISQPLRVEGGRFTATLADAPLSYEDPLTYSTRRFSASPDGREIDLRLGVEHSLGGERRISVRGGVALEPGHDASAAPELNLAATYRARF</sequence>
<evidence type="ECO:0000256" key="1">
    <source>
        <dbReference type="ARBA" id="ARBA00011073"/>
    </source>
</evidence>
<evidence type="ECO:0000259" key="8">
    <source>
        <dbReference type="Pfam" id="PF00082"/>
    </source>
</evidence>